<dbReference type="Pfam" id="PF03968">
    <property type="entry name" value="LptD_N"/>
    <property type="match status" value="1"/>
</dbReference>
<evidence type="ECO:0000259" key="2">
    <source>
        <dbReference type="Pfam" id="PF03968"/>
    </source>
</evidence>
<dbReference type="InterPro" id="IPR005653">
    <property type="entry name" value="OstA-like_N"/>
</dbReference>
<accession>A0A523W750</accession>
<dbReference type="Gene3D" id="2.60.450.10">
    <property type="entry name" value="Lipopolysaccharide (LPS) transport protein A like domain"/>
    <property type="match status" value="1"/>
</dbReference>
<dbReference type="AlphaFoldDB" id="A0A523W750"/>
<organism evidence="3 4">
    <name type="scientific">Aerophobetes bacterium</name>
    <dbReference type="NCBI Taxonomy" id="2030807"/>
    <lineage>
        <taxon>Bacteria</taxon>
        <taxon>Candidatus Aerophobota</taxon>
    </lineage>
</organism>
<dbReference type="EMBL" id="SOIZ01000158">
    <property type="protein sequence ID" value="TET62821.1"/>
    <property type="molecule type" value="Genomic_DNA"/>
</dbReference>
<protein>
    <recommendedName>
        <fullName evidence="2">Organic solvent tolerance-like N-terminal domain-containing protein</fullName>
    </recommendedName>
</protein>
<sequence length="173" mass="19654">MRRTVSWIGGVAVLMILFSGWAFAQEAKEPQEPQEQMVVTSRHQKVDYVNRIFVYSGEVKLDWKEVVVEAEEISVYITEENTLIKLVAKGRVTITEKEAKTKTSSELATYTAEDDKMVMEGNAQYEDEFGNTLVADRIVLWREEKRMEATGSPVIATYFLEEVQIDSSSGKSD</sequence>
<name>A0A523W750_UNCAE</name>
<keyword evidence="1" id="KW-0732">Signal</keyword>
<evidence type="ECO:0000313" key="3">
    <source>
        <dbReference type="EMBL" id="TET62821.1"/>
    </source>
</evidence>
<evidence type="ECO:0000313" key="4">
    <source>
        <dbReference type="Proteomes" id="UP000319130"/>
    </source>
</evidence>
<gene>
    <name evidence="3" type="ORF">E3J48_03720</name>
</gene>
<reference evidence="3 4" key="1">
    <citation type="submission" date="2019-03" db="EMBL/GenBank/DDBJ databases">
        <title>Metabolic potential of uncultured bacteria and archaea associated with petroleum seepage in deep-sea sediments.</title>
        <authorList>
            <person name="Dong X."/>
            <person name="Hubert C."/>
        </authorList>
    </citation>
    <scope>NUCLEOTIDE SEQUENCE [LARGE SCALE GENOMIC DNA]</scope>
    <source>
        <strain evidence="3">E29_bin52</strain>
    </source>
</reference>
<feature type="signal peptide" evidence="1">
    <location>
        <begin position="1"/>
        <end position="24"/>
    </location>
</feature>
<feature type="domain" description="Organic solvent tolerance-like N-terminal" evidence="2">
    <location>
        <begin position="39"/>
        <end position="144"/>
    </location>
</feature>
<comment type="caution">
    <text evidence="3">The sequence shown here is derived from an EMBL/GenBank/DDBJ whole genome shotgun (WGS) entry which is preliminary data.</text>
</comment>
<proteinExistence type="predicted"/>
<dbReference type="Proteomes" id="UP000319130">
    <property type="component" value="Unassembled WGS sequence"/>
</dbReference>
<feature type="chain" id="PRO_5021874015" description="Organic solvent tolerance-like N-terminal domain-containing protein" evidence="1">
    <location>
        <begin position="25"/>
        <end position="173"/>
    </location>
</feature>
<evidence type="ECO:0000256" key="1">
    <source>
        <dbReference type="SAM" id="SignalP"/>
    </source>
</evidence>